<dbReference type="AlphaFoldDB" id="A0AAD8B0I9"/>
<evidence type="ECO:0000313" key="2">
    <source>
        <dbReference type="EMBL" id="KAK0044385.1"/>
    </source>
</evidence>
<feature type="chain" id="PRO_5042155001" evidence="1">
    <location>
        <begin position="26"/>
        <end position="244"/>
    </location>
</feature>
<evidence type="ECO:0000313" key="3">
    <source>
        <dbReference type="Proteomes" id="UP001233172"/>
    </source>
</evidence>
<accession>A0AAD8B0I9</accession>
<evidence type="ECO:0000256" key="1">
    <source>
        <dbReference type="SAM" id="SignalP"/>
    </source>
</evidence>
<dbReference type="Proteomes" id="UP001233172">
    <property type="component" value="Unassembled WGS sequence"/>
</dbReference>
<comment type="caution">
    <text evidence="2">The sequence shown here is derived from an EMBL/GenBank/DDBJ whole genome shotgun (WGS) entry which is preliminary data.</text>
</comment>
<organism evidence="2 3">
    <name type="scientific">Biomphalaria pfeifferi</name>
    <name type="common">Bloodfluke planorb</name>
    <name type="synonym">Freshwater snail</name>
    <dbReference type="NCBI Taxonomy" id="112525"/>
    <lineage>
        <taxon>Eukaryota</taxon>
        <taxon>Metazoa</taxon>
        <taxon>Spiralia</taxon>
        <taxon>Lophotrochozoa</taxon>
        <taxon>Mollusca</taxon>
        <taxon>Gastropoda</taxon>
        <taxon>Heterobranchia</taxon>
        <taxon>Euthyneura</taxon>
        <taxon>Panpulmonata</taxon>
        <taxon>Hygrophila</taxon>
        <taxon>Lymnaeoidea</taxon>
        <taxon>Planorbidae</taxon>
        <taxon>Biomphalaria</taxon>
    </lineage>
</organism>
<gene>
    <name evidence="2" type="ORF">Bpfe_026180</name>
</gene>
<reference evidence="2" key="2">
    <citation type="submission" date="2023-04" db="EMBL/GenBank/DDBJ databases">
        <authorList>
            <person name="Bu L."/>
            <person name="Lu L."/>
            <person name="Laidemitt M.R."/>
            <person name="Zhang S.M."/>
            <person name="Mutuku M."/>
            <person name="Mkoji G."/>
            <person name="Steinauer M."/>
            <person name="Loker E.S."/>
        </authorList>
    </citation>
    <scope>NUCLEOTIDE SEQUENCE</scope>
    <source>
        <strain evidence="2">KasaAsao</strain>
        <tissue evidence="2">Whole Snail</tissue>
    </source>
</reference>
<dbReference type="EMBL" id="JASAOG010000199">
    <property type="protein sequence ID" value="KAK0044385.1"/>
    <property type="molecule type" value="Genomic_DNA"/>
</dbReference>
<reference evidence="2" key="1">
    <citation type="journal article" date="2023" name="PLoS Negl. Trop. Dis.">
        <title>A genome sequence for Biomphalaria pfeifferi, the major vector snail for the human-infecting parasite Schistosoma mansoni.</title>
        <authorList>
            <person name="Bu L."/>
            <person name="Lu L."/>
            <person name="Laidemitt M.R."/>
            <person name="Zhang S.M."/>
            <person name="Mutuku M."/>
            <person name="Mkoji G."/>
            <person name="Steinauer M."/>
            <person name="Loker E.S."/>
        </authorList>
    </citation>
    <scope>NUCLEOTIDE SEQUENCE</scope>
    <source>
        <strain evidence="2">KasaAsao</strain>
    </source>
</reference>
<protein>
    <submittedName>
        <fullName evidence="2">Uncharacterized protein</fullName>
    </submittedName>
</protein>
<keyword evidence="3" id="KW-1185">Reference proteome</keyword>
<proteinExistence type="predicted"/>
<sequence>MSSDMITDFIITLMCLLLLAHHAATEIQDCTEDFKTCEDTYKKNILGPLNLQTSKANDICRVIVELQHCLSSLTCSIPPEAKTETLDKYRKGLLKRNYSCDRYAELTHPVQETPKFRSHVSQKEKPTNIYKSNNECTVNLSTCKEEYMENIYKNSGQNDPSKKLQIQAEACRTAQTYITCTRQCGEHHSMEATANVCREMTQRNISCELILCDTKTTFNSAPGYTQTLRVLINAVLLSVVCTAI</sequence>
<feature type="signal peptide" evidence="1">
    <location>
        <begin position="1"/>
        <end position="25"/>
    </location>
</feature>
<keyword evidence="1" id="KW-0732">Signal</keyword>
<name>A0AAD8B0I9_BIOPF</name>